<proteinExistence type="predicted"/>
<organism evidence="2 3">
    <name type="scientific">Actinoplanes oblitus</name>
    <dbReference type="NCBI Taxonomy" id="3040509"/>
    <lineage>
        <taxon>Bacteria</taxon>
        <taxon>Bacillati</taxon>
        <taxon>Actinomycetota</taxon>
        <taxon>Actinomycetes</taxon>
        <taxon>Micromonosporales</taxon>
        <taxon>Micromonosporaceae</taxon>
        <taxon>Actinoplanes</taxon>
    </lineage>
</organism>
<protein>
    <recommendedName>
        <fullName evidence="4">Centromere-binding protein ParB C-terminal domain-containing protein</fullName>
    </recommendedName>
</protein>
<reference evidence="2 3" key="1">
    <citation type="submission" date="2023-06" db="EMBL/GenBank/DDBJ databases">
        <authorList>
            <person name="Yushchuk O."/>
            <person name="Binda E."/>
            <person name="Ruckert-Reed C."/>
            <person name="Fedorenko V."/>
            <person name="Kalinowski J."/>
            <person name="Marinelli F."/>
        </authorList>
    </citation>
    <scope>NUCLEOTIDE SEQUENCE [LARGE SCALE GENOMIC DNA]</scope>
    <source>
        <strain evidence="2 3">NRRL 3884</strain>
    </source>
</reference>
<evidence type="ECO:0008006" key="4">
    <source>
        <dbReference type="Google" id="ProtNLM"/>
    </source>
</evidence>
<evidence type="ECO:0000313" key="3">
    <source>
        <dbReference type="Proteomes" id="UP001240150"/>
    </source>
</evidence>
<feature type="region of interest" description="Disordered" evidence="1">
    <location>
        <begin position="49"/>
        <end position="73"/>
    </location>
</feature>
<evidence type="ECO:0000256" key="1">
    <source>
        <dbReference type="SAM" id="MobiDB-lite"/>
    </source>
</evidence>
<sequence length="73" mass="7887">MKWTMFVADQDTRDRKIRAVRMAAASAVGNGVGPDDVRAALEQGIQEAFDLEDRKSRPPAATNSAAAPPSWSE</sequence>
<keyword evidence="3" id="KW-1185">Reference proteome</keyword>
<gene>
    <name evidence="2" type="ORF">ACTOB_001268</name>
</gene>
<dbReference type="RefSeq" id="WP_284919116.1">
    <property type="nucleotide sequence ID" value="NZ_CP126980.1"/>
</dbReference>
<evidence type="ECO:0000313" key="2">
    <source>
        <dbReference type="EMBL" id="WIM97720.1"/>
    </source>
</evidence>
<feature type="compositionally biased region" description="Low complexity" evidence="1">
    <location>
        <begin position="58"/>
        <end position="73"/>
    </location>
</feature>
<name>A0ABY8WIT6_9ACTN</name>
<dbReference type="Proteomes" id="UP001240150">
    <property type="component" value="Chromosome"/>
</dbReference>
<accession>A0ABY8WIT6</accession>
<dbReference type="EMBL" id="CP126980">
    <property type="protein sequence ID" value="WIM97720.1"/>
    <property type="molecule type" value="Genomic_DNA"/>
</dbReference>